<dbReference type="EC" id="3.1.3.16" evidence="4"/>
<evidence type="ECO:0000256" key="7">
    <source>
        <dbReference type="ARBA" id="ARBA00022912"/>
    </source>
</evidence>
<feature type="region of interest" description="Disordered" evidence="10">
    <location>
        <begin position="459"/>
        <end position="488"/>
    </location>
</feature>
<feature type="domain" description="PPM-type phosphatase" evidence="11">
    <location>
        <begin position="23"/>
        <end position="312"/>
    </location>
</feature>
<evidence type="ECO:0000256" key="4">
    <source>
        <dbReference type="ARBA" id="ARBA00013081"/>
    </source>
</evidence>
<dbReference type="Proteomes" id="UP000092321">
    <property type="component" value="Unassembled WGS sequence"/>
</dbReference>
<dbReference type="InterPro" id="IPR001932">
    <property type="entry name" value="PPM-type_phosphatase-like_dom"/>
</dbReference>
<dbReference type="SUPFAM" id="SSF81606">
    <property type="entry name" value="PP2C-like"/>
    <property type="match status" value="1"/>
</dbReference>
<evidence type="ECO:0000256" key="1">
    <source>
        <dbReference type="ARBA" id="ARBA00001936"/>
    </source>
</evidence>
<dbReference type="CDD" id="cd00143">
    <property type="entry name" value="PP2Cc"/>
    <property type="match status" value="1"/>
</dbReference>
<organism evidence="12 13">
    <name type="scientific">Hanseniaspora valbyensis NRRL Y-1626</name>
    <dbReference type="NCBI Taxonomy" id="766949"/>
    <lineage>
        <taxon>Eukaryota</taxon>
        <taxon>Fungi</taxon>
        <taxon>Dikarya</taxon>
        <taxon>Ascomycota</taxon>
        <taxon>Saccharomycotina</taxon>
        <taxon>Saccharomycetes</taxon>
        <taxon>Saccharomycodales</taxon>
        <taxon>Saccharomycodaceae</taxon>
        <taxon>Hanseniaspora</taxon>
    </lineage>
</organism>
<sequence length="488" mass="54243">MGQILSQPSIRKDKEEELGSFSSFGVCSMQGWRTSMEDEHIALPDLLAALTPATNEEKSFYTVFDGHGGDFVAKFSGSNVGRILATTIVEKYSDFLKEKKDLKEFSLTDCLIESFLKTDVELLEDKLSKLDHSGCTATSLLIDSLNKILYCANAGDSRTVLGIDGIVKNLSFDHKPTNIGEKTRIMQAGGFVESSRVNGNLALSRAIGDFEFKRNDKLPAEEQIVTAYPDIIAHDLNLDTDDFVILACDGIWDCLSSQECVNLVYYAIQQFPKDKEFSLAEISSIIIDVCCSPDAGGHGIGCDNMTMMVVALLKKGETLAQWKERVLAKDIKLADEVNFVDYRKKVFNYYQFEDNQEFFVTRKTGKITFDNSGEEEEEEEDVDMDADEGSTNNRFRSGLHKQSGLASNNRSSNEKTIQVPLSEILQLGGDGLTYDQNGMSYIKGDFLKVLGLSGANARFAQEEDDDEDHNGDTKIEEINDDDDNVSKK</sequence>
<dbReference type="GO" id="GO:1904289">
    <property type="term" value="P:regulation of mitotic DNA damage checkpoint"/>
    <property type="evidence" value="ECO:0007669"/>
    <property type="project" value="UniProtKB-ARBA"/>
</dbReference>
<reference evidence="13" key="1">
    <citation type="journal article" date="2016" name="Proc. Natl. Acad. Sci. U.S.A.">
        <title>Comparative genomics of biotechnologically important yeasts.</title>
        <authorList>
            <person name="Riley R."/>
            <person name="Haridas S."/>
            <person name="Wolfe K.H."/>
            <person name="Lopes M.R."/>
            <person name="Hittinger C.T."/>
            <person name="Goeker M."/>
            <person name="Salamov A.A."/>
            <person name="Wisecaver J.H."/>
            <person name="Long T.M."/>
            <person name="Calvey C.H."/>
            <person name="Aerts A.L."/>
            <person name="Barry K.W."/>
            <person name="Choi C."/>
            <person name="Clum A."/>
            <person name="Coughlan A.Y."/>
            <person name="Deshpande S."/>
            <person name="Douglass A.P."/>
            <person name="Hanson S.J."/>
            <person name="Klenk H.-P."/>
            <person name="LaButti K.M."/>
            <person name="Lapidus A."/>
            <person name="Lindquist E.A."/>
            <person name="Lipzen A.M."/>
            <person name="Meier-Kolthoff J.P."/>
            <person name="Ohm R.A."/>
            <person name="Otillar R.P."/>
            <person name="Pangilinan J.L."/>
            <person name="Peng Y."/>
            <person name="Rokas A."/>
            <person name="Rosa C.A."/>
            <person name="Scheuner C."/>
            <person name="Sibirny A.A."/>
            <person name="Slot J.C."/>
            <person name="Stielow J.B."/>
            <person name="Sun H."/>
            <person name="Kurtzman C.P."/>
            <person name="Blackwell M."/>
            <person name="Grigoriev I.V."/>
            <person name="Jeffries T.W."/>
        </authorList>
    </citation>
    <scope>NUCLEOTIDE SEQUENCE [LARGE SCALE GENOMIC DNA]</scope>
    <source>
        <strain evidence="13">NRRL Y-1626</strain>
    </source>
</reference>
<evidence type="ECO:0000256" key="3">
    <source>
        <dbReference type="ARBA" id="ARBA00006702"/>
    </source>
</evidence>
<evidence type="ECO:0000259" key="11">
    <source>
        <dbReference type="PROSITE" id="PS51746"/>
    </source>
</evidence>
<keyword evidence="13" id="KW-1185">Reference proteome</keyword>
<dbReference type="GO" id="GO:0046872">
    <property type="term" value="F:metal ion binding"/>
    <property type="evidence" value="ECO:0007669"/>
    <property type="project" value="UniProtKB-KW"/>
</dbReference>
<accession>A0A1B7TJS9</accession>
<dbReference type="OrthoDB" id="10264738at2759"/>
<keyword evidence="8" id="KW-0464">Manganese</keyword>
<gene>
    <name evidence="12" type="ORF">HANVADRAFT_35876</name>
</gene>
<dbReference type="GO" id="GO:0010508">
    <property type="term" value="P:positive regulation of autophagy"/>
    <property type="evidence" value="ECO:0007669"/>
    <property type="project" value="UniProtKB-ARBA"/>
</dbReference>
<dbReference type="PANTHER" id="PTHR13832">
    <property type="entry name" value="PROTEIN PHOSPHATASE 2C"/>
    <property type="match status" value="1"/>
</dbReference>
<evidence type="ECO:0000256" key="6">
    <source>
        <dbReference type="ARBA" id="ARBA00022801"/>
    </source>
</evidence>
<comment type="caution">
    <text evidence="12">The sequence shown here is derived from an EMBL/GenBank/DDBJ whole genome shotgun (WGS) entry which is preliminary data.</text>
</comment>
<keyword evidence="7" id="KW-0904">Protein phosphatase</keyword>
<feature type="compositionally biased region" description="Acidic residues" evidence="10">
    <location>
        <begin position="478"/>
        <end position="488"/>
    </location>
</feature>
<dbReference type="Pfam" id="PF00481">
    <property type="entry name" value="PP2C"/>
    <property type="match status" value="1"/>
</dbReference>
<comment type="catalytic activity">
    <reaction evidence="9">
        <text>O-phospho-L-threonyl-[protein] + H2O = L-threonyl-[protein] + phosphate</text>
        <dbReference type="Rhea" id="RHEA:47004"/>
        <dbReference type="Rhea" id="RHEA-COMP:11060"/>
        <dbReference type="Rhea" id="RHEA-COMP:11605"/>
        <dbReference type="ChEBI" id="CHEBI:15377"/>
        <dbReference type="ChEBI" id="CHEBI:30013"/>
        <dbReference type="ChEBI" id="CHEBI:43474"/>
        <dbReference type="ChEBI" id="CHEBI:61977"/>
        <dbReference type="EC" id="3.1.3.16"/>
    </reaction>
    <physiologicalReaction direction="left-to-right" evidence="9">
        <dbReference type="Rhea" id="RHEA:47005"/>
    </physiologicalReaction>
</comment>
<comment type="cofactor">
    <cofactor evidence="2">
        <name>Mg(2+)</name>
        <dbReference type="ChEBI" id="CHEBI:18420"/>
    </cofactor>
</comment>
<proteinExistence type="inferred from homology"/>
<evidence type="ECO:0000256" key="2">
    <source>
        <dbReference type="ARBA" id="ARBA00001946"/>
    </source>
</evidence>
<dbReference type="GO" id="GO:0004722">
    <property type="term" value="F:protein serine/threonine phosphatase activity"/>
    <property type="evidence" value="ECO:0007669"/>
    <property type="project" value="UniProtKB-EC"/>
</dbReference>
<protein>
    <recommendedName>
        <fullName evidence="4">protein-serine/threonine phosphatase</fullName>
        <ecNumber evidence="4">3.1.3.16</ecNumber>
    </recommendedName>
</protein>
<dbReference type="AlphaFoldDB" id="A0A1B7TJS9"/>
<keyword evidence="5" id="KW-0479">Metal-binding</keyword>
<dbReference type="InterPro" id="IPR036457">
    <property type="entry name" value="PPM-type-like_dom_sf"/>
</dbReference>
<feature type="compositionally biased region" description="Acidic residues" evidence="10">
    <location>
        <begin position="372"/>
        <end position="388"/>
    </location>
</feature>
<name>A0A1B7TJS9_9ASCO</name>
<feature type="region of interest" description="Disordered" evidence="10">
    <location>
        <begin position="369"/>
        <end position="415"/>
    </location>
</feature>
<evidence type="ECO:0000313" key="12">
    <source>
        <dbReference type="EMBL" id="OBA28984.1"/>
    </source>
</evidence>
<dbReference type="SMART" id="SM00332">
    <property type="entry name" value="PP2Cc"/>
    <property type="match status" value="1"/>
</dbReference>
<dbReference type="Gene3D" id="3.60.40.10">
    <property type="entry name" value="PPM-type phosphatase domain"/>
    <property type="match status" value="1"/>
</dbReference>
<comment type="similarity">
    <text evidence="3">Belongs to the PP2C family.</text>
</comment>
<evidence type="ECO:0000256" key="10">
    <source>
        <dbReference type="SAM" id="MobiDB-lite"/>
    </source>
</evidence>
<evidence type="ECO:0000256" key="9">
    <source>
        <dbReference type="ARBA" id="ARBA00048832"/>
    </source>
</evidence>
<comment type="cofactor">
    <cofactor evidence="1">
        <name>Mn(2+)</name>
        <dbReference type="ChEBI" id="CHEBI:29035"/>
    </cofactor>
</comment>
<dbReference type="PROSITE" id="PS51746">
    <property type="entry name" value="PPM_2"/>
    <property type="match status" value="1"/>
</dbReference>
<keyword evidence="6" id="KW-0378">Hydrolase</keyword>
<dbReference type="GO" id="GO:1903753">
    <property type="term" value="P:negative regulation of p38MAPK cascade"/>
    <property type="evidence" value="ECO:0007669"/>
    <property type="project" value="UniProtKB-ARBA"/>
</dbReference>
<evidence type="ECO:0000313" key="13">
    <source>
        <dbReference type="Proteomes" id="UP000092321"/>
    </source>
</evidence>
<dbReference type="FunFam" id="3.60.40.10:FF:000016">
    <property type="entry name" value="Protein phosphatase 2C"/>
    <property type="match status" value="1"/>
</dbReference>
<dbReference type="InterPro" id="IPR015655">
    <property type="entry name" value="PP2C"/>
</dbReference>
<dbReference type="EMBL" id="LXPE01000001">
    <property type="protein sequence ID" value="OBA28984.1"/>
    <property type="molecule type" value="Genomic_DNA"/>
</dbReference>
<evidence type="ECO:0000256" key="5">
    <source>
        <dbReference type="ARBA" id="ARBA00022723"/>
    </source>
</evidence>
<feature type="compositionally biased region" description="Polar residues" evidence="10">
    <location>
        <begin position="404"/>
        <end position="415"/>
    </location>
</feature>
<dbReference type="PANTHER" id="PTHR13832:SF565">
    <property type="entry name" value="AT28366P-RELATED"/>
    <property type="match status" value="1"/>
</dbReference>
<evidence type="ECO:0000256" key="8">
    <source>
        <dbReference type="ARBA" id="ARBA00023211"/>
    </source>
</evidence>